<evidence type="ECO:0000313" key="2">
    <source>
        <dbReference type="EMBL" id="MBE1603732.1"/>
    </source>
</evidence>
<evidence type="ECO:0000313" key="3">
    <source>
        <dbReference type="Proteomes" id="UP000638648"/>
    </source>
</evidence>
<accession>A0A927MUV3</accession>
<evidence type="ECO:0000256" key="1">
    <source>
        <dbReference type="SAM" id="Phobius"/>
    </source>
</evidence>
<comment type="caution">
    <text evidence="2">The sequence shown here is derived from an EMBL/GenBank/DDBJ whole genome shotgun (WGS) entry which is preliminary data.</text>
</comment>
<dbReference type="RefSeq" id="WP_192748472.1">
    <property type="nucleotide sequence ID" value="NZ_BAABJL010000266.1"/>
</dbReference>
<keyword evidence="1" id="KW-0472">Membrane</keyword>
<feature type="transmembrane region" description="Helical" evidence="1">
    <location>
        <begin position="22"/>
        <end position="40"/>
    </location>
</feature>
<gene>
    <name evidence="2" type="ORF">HEB94_000580</name>
</gene>
<keyword evidence="3" id="KW-1185">Reference proteome</keyword>
<dbReference type="Proteomes" id="UP000638648">
    <property type="component" value="Unassembled WGS sequence"/>
</dbReference>
<keyword evidence="1" id="KW-1133">Transmembrane helix</keyword>
<keyword evidence="1" id="KW-0812">Transmembrane</keyword>
<protein>
    <submittedName>
        <fullName evidence="2">Membrane protein</fullName>
    </submittedName>
</protein>
<sequence>MPVQIAVHSPSTFSAPSWIEPAAYLIVSILSSCVIASAIFSSAVSISASPQTAAAIATVRSAMVTMRRISASS</sequence>
<dbReference type="EMBL" id="JADBEM010000001">
    <property type="protein sequence ID" value="MBE1603732.1"/>
    <property type="molecule type" value="Genomic_DNA"/>
</dbReference>
<reference evidence="2" key="1">
    <citation type="submission" date="2020-10" db="EMBL/GenBank/DDBJ databases">
        <title>Sequencing the genomes of 1000 actinobacteria strains.</title>
        <authorList>
            <person name="Klenk H.-P."/>
        </authorList>
    </citation>
    <scope>NUCLEOTIDE SEQUENCE</scope>
    <source>
        <strain evidence="2">DSM 45354</strain>
    </source>
</reference>
<name>A0A927MUV3_9ACTN</name>
<proteinExistence type="predicted"/>
<dbReference type="AlphaFoldDB" id="A0A927MUV3"/>
<organism evidence="2 3">
    <name type="scientific">Actinopolymorpha pittospori</name>
    <dbReference type="NCBI Taxonomy" id="648752"/>
    <lineage>
        <taxon>Bacteria</taxon>
        <taxon>Bacillati</taxon>
        <taxon>Actinomycetota</taxon>
        <taxon>Actinomycetes</taxon>
        <taxon>Propionibacteriales</taxon>
        <taxon>Actinopolymorphaceae</taxon>
        <taxon>Actinopolymorpha</taxon>
    </lineage>
</organism>